<feature type="compositionally biased region" description="Acidic residues" evidence="1">
    <location>
        <begin position="136"/>
        <end position="149"/>
    </location>
</feature>
<organism evidence="2 3">
    <name type="scientific">Petrolisthes cinctipes</name>
    <name type="common">Flat porcelain crab</name>
    <dbReference type="NCBI Taxonomy" id="88211"/>
    <lineage>
        <taxon>Eukaryota</taxon>
        <taxon>Metazoa</taxon>
        <taxon>Ecdysozoa</taxon>
        <taxon>Arthropoda</taxon>
        <taxon>Crustacea</taxon>
        <taxon>Multicrustacea</taxon>
        <taxon>Malacostraca</taxon>
        <taxon>Eumalacostraca</taxon>
        <taxon>Eucarida</taxon>
        <taxon>Decapoda</taxon>
        <taxon>Pleocyemata</taxon>
        <taxon>Anomura</taxon>
        <taxon>Galatheoidea</taxon>
        <taxon>Porcellanidae</taxon>
        <taxon>Petrolisthes</taxon>
    </lineage>
</organism>
<dbReference type="AlphaFoldDB" id="A0AAE1GIF5"/>
<sequence length="171" mass="19467">MENQENEAPSASVNASNNTAHISAKPSNTQNRDPRLNIPQQTQESSNYNSLSDLNKENSLPDLNKDNSLLDHNKDNETKTSNTTGRDQRTNNHKTREKHNNHIKIQPAPALGRRGTRSWVRTEKQLPVEESQHDSSEDDIEGSSEEDIQIEYTQENPSTDSRNMKQHGRRQ</sequence>
<feature type="compositionally biased region" description="Polar residues" evidence="1">
    <location>
        <begin position="1"/>
        <end position="31"/>
    </location>
</feature>
<feature type="region of interest" description="Disordered" evidence="1">
    <location>
        <begin position="1"/>
        <end position="171"/>
    </location>
</feature>
<comment type="caution">
    <text evidence="2">The sequence shown here is derived from an EMBL/GenBank/DDBJ whole genome shotgun (WGS) entry which is preliminary data.</text>
</comment>
<feature type="compositionally biased region" description="Basic residues" evidence="1">
    <location>
        <begin position="91"/>
        <end position="102"/>
    </location>
</feature>
<name>A0AAE1GIF5_PETCI</name>
<gene>
    <name evidence="2" type="ORF">Pcinc_003900</name>
</gene>
<proteinExistence type="predicted"/>
<evidence type="ECO:0000313" key="2">
    <source>
        <dbReference type="EMBL" id="KAK3892279.1"/>
    </source>
</evidence>
<feature type="compositionally biased region" description="Basic and acidic residues" evidence="1">
    <location>
        <begin position="63"/>
        <end position="78"/>
    </location>
</feature>
<feature type="compositionally biased region" description="Basic and acidic residues" evidence="1">
    <location>
        <begin position="120"/>
        <end position="135"/>
    </location>
</feature>
<accession>A0AAE1GIF5</accession>
<feature type="compositionally biased region" description="Polar residues" evidence="1">
    <location>
        <begin position="152"/>
        <end position="161"/>
    </location>
</feature>
<dbReference type="EMBL" id="JAWQEG010000271">
    <property type="protein sequence ID" value="KAK3892279.1"/>
    <property type="molecule type" value="Genomic_DNA"/>
</dbReference>
<feature type="compositionally biased region" description="Polar residues" evidence="1">
    <location>
        <begin position="38"/>
        <end position="53"/>
    </location>
</feature>
<evidence type="ECO:0000313" key="3">
    <source>
        <dbReference type="Proteomes" id="UP001286313"/>
    </source>
</evidence>
<evidence type="ECO:0000256" key="1">
    <source>
        <dbReference type="SAM" id="MobiDB-lite"/>
    </source>
</evidence>
<reference evidence="2" key="1">
    <citation type="submission" date="2023-10" db="EMBL/GenBank/DDBJ databases">
        <title>Genome assemblies of two species of porcelain crab, Petrolisthes cinctipes and Petrolisthes manimaculis (Anomura: Porcellanidae).</title>
        <authorList>
            <person name="Angst P."/>
        </authorList>
    </citation>
    <scope>NUCLEOTIDE SEQUENCE</scope>
    <source>
        <strain evidence="2">PB745_01</strain>
        <tissue evidence="2">Gill</tissue>
    </source>
</reference>
<protein>
    <submittedName>
        <fullName evidence="2">Uncharacterized protein</fullName>
    </submittedName>
</protein>
<dbReference type="Proteomes" id="UP001286313">
    <property type="component" value="Unassembled WGS sequence"/>
</dbReference>
<keyword evidence="3" id="KW-1185">Reference proteome</keyword>